<evidence type="ECO:0000259" key="7">
    <source>
        <dbReference type="Pfam" id="PF00082"/>
    </source>
</evidence>
<reference evidence="9" key="1">
    <citation type="journal article" date="2019" name="Int. J. Syst. Evol. Microbiol.">
        <title>The Global Catalogue of Microorganisms (GCM) 10K type strain sequencing project: providing services to taxonomists for standard genome sequencing and annotation.</title>
        <authorList>
            <consortium name="The Broad Institute Genomics Platform"/>
            <consortium name="The Broad Institute Genome Sequencing Center for Infectious Disease"/>
            <person name="Wu L."/>
            <person name="Ma J."/>
        </authorList>
    </citation>
    <scope>NUCLEOTIDE SEQUENCE [LARGE SCALE GENOMIC DNA]</scope>
    <source>
        <strain evidence="9">JCM 17695</strain>
    </source>
</reference>
<organism evidence="8 9">
    <name type="scientific">Actinokineospora soli</name>
    <dbReference type="NCBI Taxonomy" id="1048753"/>
    <lineage>
        <taxon>Bacteria</taxon>
        <taxon>Bacillati</taxon>
        <taxon>Actinomycetota</taxon>
        <taxon>Actinomycetes</taxon>
        <taxon>Pseudonocardiales</taxon>
        <taxon>Pseudonocardiaceae</taxon>
        <taxon>Actinokineospora</taxon>
    </lineage>
</organism>
<comment type="caution">
    <text evidence="8">The sequence shown here is derived from an EMBL/GenBank/DDBJ whole genome shotgun (WGS) entry which is preliminary data.</text>
</comment>
<comment type="similarity">
    <text evidence="1 5">Belongs to the peptidase S8 family.</text>
</comment>
<protein>
    <submittedName>
        <fullName evidence="8">S8 family serine peptidase</fullName>
    </submittedName>
</protein>
<keyword evidence="3" id="KW-0378">Hydrolase</keyword>
<evidence type="ECO:0000256" key="2">
    <source>
        <dbReference type="ARBA" id="ARBA00022670"/>
    </source>
</evidence>
<dbReference type="InterPro" id="IPR050131">
    <property type="entry name" value="Peptidase_S8_subtilisin-like"/>
</dbReference>
<comment type="caution">
    <text evidence="5">Lacks conserved residue(s) required for the propagation of feature annotation.</text>
</comment>
<dbReference type="Proteomes" id="UP001596512">
    <property type="component" value="Unassembled WGS sequence"/>
</dbReference>
<feature type="compositionally biased region" description="Pro residues" evidence="6">
    <location>
        <begin position="310"/>
        <end position="321"/>
    </location>
</feature>
<dbReference type="PROSITE" id="PS51892">
    <property type="entry name" value="SUBTILASE"/>
    <property type="match status" value="1"/>
</dbReference>
<evidence type="ECO:0000256" key="4">
    <source>
        <dbReference type="ARBA" id="ARBA00022825"/>
    </source>
</evidence>
<dbReference type="SUPFAM" id="SSF52743">
    <property type="entry name" value="Subtilisin-like"/>
    <property type="match status" value="1"/>
</dbReference>
<keyword evidence="9" id="KW-1185">Reference proteome</keyword>
<name>A0ABW2TGT0_9PSEU</name>
<dbReference type="EMBL" id="JBHTEY010000004">
    <property type="protein sequence ID" value="MFC7612942.1"/>
    <property type="molecule type" value="Genomic_DNA"/>
</dbReference>
<keyword evidence="2" id="KW-0645">Protease</keyword>
<dbReference type="InterPro" id="IPR000209">
    <property type="entry name" value="Peptidase_S8/S53_dom"/>
</dbReference>
<evidence type="ECO:0000256" key="6">
    <source>
        <dbReference type="SAM" id="MobiDB-lite"/>
    </source>
</evidence>
<accession>A0ABW2TGT0</accession>
<feature type="region of interest" description="Disordered" evidence="6">
    <location>
        <begin position="275"/>
        <end position="321"/>
    </location>
</feature>
<dbReference type="InterPro" id="IPR036852">
    <property type="entry name" value="Peptidase_S8/S53_dom_sf"/>
</dbReference>
<evidence type="ECO:0000256" key="1">
    <source>
        <dbReference type="ARBA" id="ARBA00011073"/>
    </source>
</evidence>
<feature type="region of interest" description="Disordered" evidence="6">
    <location>
        <begin position="1"/>
        <end position="25"/>
    </location>
</feature>
<dbReference type="Gene3D" id="3.40.50.200">
    <property type="entry name" value="Peptidase S8/S53 domain"/>
    <property type="match status" value="1"/>
</dbReference>
<sequence>MLDTGVDGSHPDIAPNFDKARSRNFTRDLPVDDNGVTIDGPCEHRGCVDPADVDENGHGTHVAATIAAPADGFGISGVAPNVSIVNIRGGQDSGYFFLQPVIDAITYAGDAGIDVLNMSFYVDPWLFNCENNSADTPDQRIQQRITIRAVRRAVAYAHHRGVTQIVSMGNNHTDLGKPLPDADSPNFPPGSEREREIDNATCFSLPIETDHAIGVAAVGPTMAKADYSNHGSERVSVTAPGGYFRDGKGTSWYRTNENLVLSAYPREVALSEGAITPAATSPPRAPRWACGRRASRTGRAGTTSTSRAPRWPPRTPPASPR</sequence>
<evidence type="ECO:0000313" key="8">
    <source>
        <dbReference type="EMBL" id="MFC7612942.1"/>
    </source>
</evidence>
<keyword evidence="4" id="KW-0720">Serine protease</keyword>
<dbReference type="PANTHER" id="PTHR43806:SF11">
    <property type="entry name" value="CEREVISIN-RELATED"/>
    <property type="match status" value="1"/>
</dbReference>
<gene>
    <name evidence="8" type="ORF">ACFQV2_04110</name>
</gene>
<dbReference type="Pfam" id="PF00082">
    <property type="entry name" value="Peptidase_S8"/>
    <property type="match status" value="1"/>
</dbReference>
<evidence type="ECO:0000256" key="3">
    <source>
        <dbReference type="ARBA" id="ARBA00022801"/>
    </source>
</evidence>
<evidence type="ECO:0000313" key="9">
    <source>
        <dbReference type="Proteomes" id="UP001596512"/>
    </source>
</evidence>
<feature type="domain" description="Peptidase S8/S53" evidence="7">
    <location>
        <begin position="2"/>
        <end position="255"/>
    </location>
</feature>
<feature type="compositionally biased region" description="Low complexity" evidence="6">
    <location>
        <begin position="297"/>
        <end position="309"/>
    </location>
</feature>
<dbReference type="PANTHER" id="PTHR43806">
    <property type="entry name" value="PEPTIDASE S8"/>
    <property type="match status" value="1"/>
</dbReference>
<proteinExistence type="inferred from homology"/>
<evidence type="ECO:0000256" key="5">
    <source>
        <dbReference type="PROSITE-ProRule" id="PRU01240"/>
    </source>
</evidence>